<reference evidence="2" key="1">
    <citation type="submission" date="2003-08" db="EMBL/GenBank/DDBJ databases">
        <authorList>
            <person name="Birren B."/>
            <person name="Nusbaum C."/>
            <person name="Abebe A."/>
            <person name="Abouelleil A."/>
            <person name="Adekoya E."/>
            <person name="Ait-zahra M."/>
            <person name="Allen N."/>
            <person name="Allen T."/>
            <person name="An P."/>
            <person name="Anderson M."/>
            <person name="Anderson S."/>
            <person name="Arachchi H."/>
            <person name="Armbruster J."/>
            <person name="Bachantsang P."/>
            <person name="Baldwin J."/>
            <person name="Barry A."/>
            <person name="Bayul T."/>
            <person name="Blitshsteyn B."/>
            <person name="Bloom T."/>
            <person name="Blye J."/>
            <person name="Boguslavskiy L."/>
            <person name="Borowsky M."/>
            <person name="Boukhgalter B."/>
            <person name="Brunache A."/>
            <person name="Butler J."/>
            <person name="Calixte N."/>
            <person name="Calvo S."/>
            <person name="Camarata J."/>
            <person name="Campo K."/>
            <person name="Chang J."/>
            <person name="Cheshatsang Y."/>
            <person name="Citroen M."/>
            <person name="Collymore A."/>
            <person name="Considine T."/>
            <person name="Cook A."/>
            <person name="Cooke P."/>
            <person name="Corum B."/>
            <person name="Cuomo C."/>
            <person name="David R."/>
            <person name="Dawoe T."/>
            <person name="Degray S."/>
            <person name="Dodge S."/>
            <person name="Dooley K."/>
            <person name="Dorje P."/>
            <person name="Dorjee K."/>
            <person name="Dorris L."/>
            <person name="Duffey N."/>
            <person name="Dupes A."/>
            <person name="Elkins T."/>
            <person name="Engels R."/>
            <person name="Erickson J."/>
            <person name="Farina A."/>
            <person name="Faro S."/>
            <person name="Ferreira P."/>
            <person name="Fischer H."/>
            <person name="Fitzgerald M."/>
            <person name="Foley K."/>
            <person name="Gage D."/>
            <person name="Galagan J."/>
            <person name="Gearin G."/>
            <person name="Gnerre S."/>
            <person name="Gnirke A."/>
            <person name="Goyette A."/>
            <person name="Graham J."/>
            <person name="Grandbois E."/>
            <person name="Gyaltsen K."/>
            <person name="Hafez N."/>
            <person name="Hagopian D."/>
            <person name="Hagos B."/>
            <person name="Hall J."/>
            <person name="Hatcher B."/>
            <person name="Heller A."/>
            <person name="Higgins H."/>
            <person name="Honan T."/>
            <person name="Horn A."/>
            <person name="Houde N."/>
            <person name="Hughes L."/>
            <person name="Hulme W."/>
            <person name="Husby E."/>
            <person name="Iliev I."/>
            <person name="Jaffe D."/>
            <person name="Jones C."/>
            <person name="Kamal M."/>
            <person name="Kamat A."/>
            <person name="Kamvysselis M."/>
            <person name="Karlsson E."/>
            <person name="Kells C."/>
            <person name="Kieu A."/>
            <person name="Kisner P."/>
            <person name="Kodira C."/>
            <person name="Kulbokas E."/>
            <person name="Labutti K."/>
            <person name="Lama D."/>
            <person name="Landers T."/>
            <person name="Leger J."/>
            <person name="Levine S."/>
            <person name="Lewis D."/>
            <person name="Lewis T."/>
            <person name="Lindblad-toh K."/>
            <person name="Liu X."/>
            <person name="Lokyitsang T."/>
            <person name="Lokyitsang Y."/>
            <person name="Lucien O."/>
            <person name="Lui A."/>
            <person name="Ma L.J."/>
            <person name="Mabbitt R."/>
            <person name="Macdonald J."/>
            <person name="Maclean C."/>
            <person name="Major J."/>
            <person name="Manning J."/>
            <person name="Marabella R."/>
            <person name="Maru K."/>
            <person name="Matthews C."/>
            <person name="Mauceli E."/>
            <person name="Mccarthy M."/>
            <person name="Mcdonough S."/>
            <person name="Mcghee T."/>
            <person name="Meldrim J."/>
            <person name="Meneus L."/>
            <person name="Mesirov J."/>
            <person name="Mihalev A."/>
            <person name="Mihova T."/>
            <person name="Mikkelsen T."/>
            <person name="Mlenga V."/>
            <person name="Moru K."/>
            <person name="Mozes J."/>
            <person name="Mulrain L."/>
            <person name="Munson G."/>
            <person name="Naylor J."/>
            <person name="Newes C."/>
            <person name="Nguyen C."/>
            <person name="Nguyen N."/>
            <person name="Nguyen T."/>
            <person name="Nicol R."/>
            <person name="Nielsen C."/>
            <person name="Nizzari M."/>
            <person name="Norbu C."/>
            <person name="Norbu N."/>
            <person name="O'donnell P."/>
            <person name="Okoawo O."/>
            <person name="O'leary S."/>
            <person name="Omotosho B."/>
            <person name="O'neill K."/>
            <person name="Osman S."/>
            <person name="Parker S."/>
            <person name="Perrin D."/>
            <person name="Phunkhang P."/>
            <person name="Piqani B."/>
            <person name="Purcell S."/>
            <person name="Rachupka T."/>
            <person name="Ramasamy U."/>
            <person name="Rameau R."/>
            <person name="Ray V."/>
            <person name="Raymond C."/>
            <person name="Retta R."/>
            <person name="Richardson S."/>
            <person name="Rise C."/>
            <person name="Rodriguez J."/>
            <person name="Rogers J."/>
            <person name="Rogov P."/>
            <person name="Rutman M."/>
            <person name="Schupbach R."/>
            <person name="Seaman C."/>
            <person name="Settipalli S."/>
            <person name="Sharpe T."/>
            <person name="Sheridan J."/>
            <person name="Sherpa N."/>
            <person name="Shi J."/>
            <person name="Smirnov S."/>
            <person name="Smith C."/>
            <person name="Sougnez C."/>
            <person name="Spencer B."/>
            <person name="Stalker J."/>
            <person name="Stange-thomann N."/>
            <person name="Stavropoulos S."/>
            <person name="Stetson K."/>
            <person name="Stone C."/>
            <person name="Stone S."/>
            <person name="Stubbs M."/>
            <person name="Talamas J."/>
            <person name="Tchuinga P."/>
            <person name="Tenzing P."/>
            <person name="Tesfaye S."/>
            <person name="Theodore J."/>
            <person name="Thoulutsang Y."/>
            <person name="Topham K."/>
            <person name="Towey S."/>
            <person name="Tsamla T."/>
            <person name="Tsomo N."/>
            <person name="Vallee D."/>
            <person name="Vassiliev H."/>
            <person name="Venkataraman V."/>
            <person name="Vinson J."/>
            <person name="Vo A."/>
            <person name="Wade C."/>
            <person name="Wang S."/>
            <person name="Wangchuk T."/>
            <person name="Wangdi T."/>
            <person name="Whittaker C."/>
            <person name="Wilkinson J."/>
            <person name="Wu Y."/>
            <person name="Wyman D."/>
            <person name="Yadav S."/>
            <person name="Yang S."/>
            <person name="Yang X."/>
            <person name="Yeager S."/>
            <person name="Yee E."/>
            <person name="Young G."/>
            <person name="Zainoun J."/>
            <person name="Zembeck L."/>
            <person name="Zimmer A."/>
            <person name="Zody M."/>
            <person name="Lander E."/>
        </authorList>
    </citation>
    <scope>NUCLEOTIDE SEQUENCE [LARGE SCALE GENOMIC DNA]</scope>
</reference>
<sequence>MASTIVHQASTQQSCHQCVESLAIELAAKQLVNIWGERCPTFCRRVLNKVQRFDKIFQVPSDTNSMVFAPSISNSFYEANIINAVMEQAMMGVL</sequence>
<accession>H2YHX9</accession>
<name>H2YHX9_CIOSA</name>
<dbReference type="Ensembl" id="ENSCSAVT00000004997.1">
    <property type="protein sequence ID" value="ENSCSAVP00000004928.1"/>
    <property type="gene ID" value="ENSCSAVG00000002932.1"/>
</dbReference>
<reference evidence="1" key="3">
    <citation type="submission" date="2025-09" db="UniProtKB">
        <authorList>
            <consortium name="Ensembl"/>
        </authorList>
    </citation>
    <scope>IDENTIFICATION</scope>
</reference>
<protein>
    <submittedName>
        <fullName evidence="1">Uncharacterized protein</fullName>
    </submittedName>
</protein>
<dbReference type="Proteomes" id="UP000007875">
    <property type="component" value="Unassembled WGS sequence"/>
</dbReference>
<keyword evidence="2" id="KW-1185">Reference proteome</keyword>
<reference evidence="1" key="2">
    <citation type="submission" date="2025-08" db="UniProtKB">
        <authorList>
            <consortium name="Ensembl"/>
        </authorList>
    </citation>
    <scope>IDENTIFICATION</scope>
</reference>
<evidence type="ECO:0000313" key="2">
    <source>
        <dbReference type="Proteomes" id="UP000007875"/>
    </source>
</evidence>
<proteinExistence type="predicted"/>
<dbReference type="GeneTree" id="ENSGT00860000136358"/>
<organism evidence="1 2">
    <name type="scientific">Ciona savignyi</name>
    <name type="common">Pacific transparent sea squirt</name>
    <dbReference type="NCBI Taxonomy" id="51511"/>
    <lineage>
        <taxon>Eukaryota</taxon>
        <taxon>Metazoa</taxon>
        <taxon>Chordata</taxon>
        <taxon>Tunicata</taxon>
        <taxon>Ascidiacea</taxon>
        <taxon>Phlebobranchia</taxon>
        <taxon>Cionidae</taxon>
        <taxon>Ciona</taxon>
    </lineage>
</organism>
<dbReference type="AlphaFoldDB" id="H2YHX9"/>
<evidence type="ECO:0000313" key="1">
    <source>
        <dbReference type="Ensembl" id="ENSCSAVP00000004928.1"/>
    </source>
</evidence>
<dbReference type="HOGENOM" id="CLU_2385504_0_0_1"/>
<dbReference type="InParanoid" id="H2YHX9"/>